<proteinExistence type="predicted"/>
<dbReference type="Gene3D" id="2.40.50.40">
    <property type="match status" value="1"/>
</dbReference>
<dbReference type="SUPFAM" id="SSF54160">
    <property type="entry name" value="Chromo domain-like"/>
    <property type="match status" value="1"/>
</dbReference>
<evidence type="ECO:0000313" key="1">
    <source>
        <dbReference type="Ensembl" id="ENSSORP00005031622.1"/>
    </source>
</evidence>
<dbReference type="InterPro" id="IPR016197">
    <property type="entry name" value="Chromo-like_dom_sf"/>
</dbReference>
<dbReference type="InterPro" id="IPR033773">
    <property type="entry name" value="CBX7_C"/>
</dbReference>
<gene>
    <name evidence="1" type="primary">cbx7b</name>
</gene>
<dbReference type="Pfam" id="PF17218">
    <property type="entry name" value="CBX7_C"/>
    <property type="match status" value="1"/>
</dbReference>
<dbReference type="GO" id="GO:0035102">
    <property type="term" value="C:PRC1 complex"/>
    <property type="evidence" value="ECO:0007669"/>
    <property type="project" value="InterPro"/>
</dbReference>
<dbReference type="Ensembl" id="ENSSORT00005032504.1">
    <property type="protein sequence ID" value="ENSSORP00005031622.1"/>
    <property type="gene ID" value="ENSSORG00005015049.1"/>
</dbReference>
<organism evidence="1 2">
    <name type="scientific">Sphaeramia orbicularis</name>
    <name type="common">orbiculate cardinalfish</name>
    <dbReference type="NCBI Taxonomy" id="375764"/>
    <lineage>
        <taxon>Eukaryota</taxon>
        <taxon>Metazoa</taxon>
        <taxon>Chordata</taxon>
        <taxon>Craniata</taxon>
        <taxon>Vertebrata</taxon>
        <taxon>Euteleostomi</taxon>
        <taxon>Actinopterygii</taxon>
        <taxon>Neopterygii</taxon>
        <taxon>Teleostei</taxon>
        <taxon>Neoteleostei</taxon>
        <taxon>Acanthomorphata</taxon>
        <taxon>Gobiaria</taxon>
        <taxon>Kurtiformes</taxon>
        <taxon>Apogonoidei</taxon>
        <taxon>Apogonidae</taxon>
        <taxon>Apogoninae</taxon>
        <taxon>Sphaeramia</taxon>
    </lineage>
</organism>
<dbReference type="InParanoid" id="A0A673ATH4"/>
<dbReference type="InterPro" id="IPR043000">
    <property type="entry name" value="CBX7"/>
</dbReference>
<sequence>MELSAIGEQVFAVESIVKKRVRKVMYSTWEPEEHILDQRLVQAYEEKEQRDRVLGHRRKGSKAKKLLLQVLDLKKDEVTAASEKPYDDDNVWRPVVRPGEVTVTDVTINSLTVTFRESRVAKGFFRDWGLEV</sequence>
<keyword evidence="2" id="KW-1185">Reference proteome</keyword>
<evidence type="ECO:0000313" key="2">
    <source>
        <dbReference type="Proteomes" id="UP000472271"/>
    </source>
</evidence>
<reference evidence="1" key="3">
    <citation type="submission" date="2025-09" db="UniProtKB">
        <authorList>
            <consortium name="Ensembl"/>
        </authorList>
    </citation>
    <scope>IDENTIFICATION</scope>
</reference>
<dbReference type="Proteomes" id="UP000472271">
    <property type="component" value="Chromosome 19"/>
</dbReference>
<reference evidence="1" key="1">
    <citation type="submission" date="2019-06" db="EMBL/GenBank/DDBJ databases">
        <authorList>
            <consortium name="Wellcome Sanger Institute Data Sharing"/>
        </authorList>
    </citation>
    <scope>NUCLEOTIDE SEQUENCE [LARGE SCALE GENOMIC DNA]</scope>
</reference>
<name>A0A673ATH4_9TELE</name>
<dbReference type="GO" id="GO:0000122">
    <property type="term" value="P:negative regulation of transcription by RNA polymerase II"/>
    <property type="evidence" value="ECO:0007669"/>
    <property type="project" value="TreeGrafter"/>
</dbReference>
<accession>A0A673ATH4</accession>
<protein>
    <submittedName>
        <fullName evidence="1">Chromobox homolog 7b</fullName>
    </submittedName>
</protein>
<dbReference type="PANTHER" id="PTHR47277:SF1">
    <property type="entry name" value="CHROMOBOX PROTEIN HOMOLOG 7"/>
    <property type="match status" value="1"/>
</dbReference>
<dbReference type="AlphaFoldDB" id="A0A673ATH4"/>
<dbReference type="PANTHER" id="PTHR47277">
    <property type="entry name" value="CHROMOBOX PROTEIN HOMOLOG 7"/>
    <property type="match status" value="1"/>
</dbReference>
<reference evidence="1" key="2">
    <citation type="submission" date="2025-08" db="UniProtKB">
        <authorList>
            <consortium name="Ensembl"/>
        </authorList>
    </citation>
    <scope>IDENTIFICATION</scope>
</reference>